<dbReference type="InterPro" id="IPR009936">
    <property type="entry name" value="DUF1468"/>
</dbReference>
<keyword evidence="1" id="KW-1133">Transmembrane helix</keyword>
<keyword evidence="3" id="KW-0614">Plasmid</keyword>
<protein>
    <submittedName>
        <fullName evidence="3">Tripartite tricarboxylate transporter TctB family protein</fullName>
    </submittedName>
</protein>
<dbReference type="Proteomes" id="UP000302218">
    <property type="component" value="Plasmid pNVE500"/>
</dbReference>
<gene>
    <name evidence="3" type="ORF">FEJ81_20600</name>
</gene>
<dbReference type="AlphaFoldDB" id="A0A4P8WM90"/>
<organism evidence="3 4">
    <name type="scientific">Natrinema versiforme</name>
    <dbReference type="NCBI Taxonomy" id="88724"/>
    <lineage>
        <taxon>Archaea</taxon>
        <taxon>Methanobacteriati</taxon>
        <taxon>Methanobacteriota</taxon>
        <taxon>Stenosarchaea group</taxon>
        <taxon>Halobacteria</taxon>
        <taxon>Halobacteriales</taxon>
        <taxon>Natrialbaceae</taxon>
        <taxon>Natrinema</taxon>
    </lineage>
</organism>
<evidence type="ECO:0000256" key="1">
    <source>
        <dbReference type="SAM" id="Phobius"/>
    </source>
</evidence>
<dbReference type="OrthoDB" id="386670at2157"/>
<dbReference type="EMBL" id="CP040331">
    <property type="protein sequence ID" value="QCS44697.1"/>
    <property type="molecule type" value="Genomic_DNA"/>
</dbReference>
<dbReference type="RefSeq" id="WP_138247096.1">
    <property type="nucleotide sequence ID" value="NZ_CP040331.1"/>
</dbReference>
<name>A0A4P8WM90_9EURY</name>
<geneLocation type="plasmid" evidence="4">
    <name>pnve500</name>
</geneLocation>
<sequence length="190" mass="21442">MSIEHNTSGVFHRLKDNIDVLIVLLFFIYLGTIVVGYPQTARVFPLIFIAIGVLALTIELVTNVFLPKPYRDSVQQYTQGLSGNVESSFTESYDDNNDNRNELADLPGITLNNTYRIALISLLIIGYGISTYLIGFLPTIPLFTFSAIYLIGSKSLTRAILMTIILMVFIYILFGELMNVPIFEAQLRWF</sequence>
<keyword evidence="1" id="KW-0472">Membrane</keyword>
<evidence type="ECO:0000313" key="3">
    <source>
        <dbReference type="EMBL" id="QCS44697.1"/>
    </source>
</evidence>
<dbReference type="Pfam" id="PF07331">
    <property type="entry name" value="TctB"/>
    <property type="match status" value="1"/>
</dbReference>
<evidence type="ECO:0000313" key="4">
    <source>
        <dbReference type="Proteomes" id="UP000302218"/>
    </source>
</evidence>
<feature type="transmembrane region" description="Helical" evidence="1">
    <location>
        <begin position="43"/>
        <end position="66"/>
    </location>
</feature>
<feature type="transmembrane region" description="Helical" evidence="1">
    <location>
        <begin position="20"/>
        <end position="37"/>
    </location>
</feature>
<dbReference type="GeneID" id="40267728"/>
<feature type="domain" description="DUF1468" evidence="2">
    <location>
        <begin position="23"/>
        <end position="181"/>
    </location>
</feature>
<keyword evidence="1" id="KW-0812">Transmembrane</keyword>
<feature type="transmembrane region" description="Helical" evidence="1">
    <location>
        <begin position="156"/>
        <end position="174"/>
    </location>
</feature>
<proteinExistence type="predicted"/>
<accession>A0A4P8WM90</accession>
<dbReference type="KEGG" id="nvr:FEJ81_20600"/>
<reference evidence="4" key="1">
    <citation type="submission" date="2019-05" db="EMBL/GenBank/DDBJ databases">
        <title>Genome sequence and methylation pattern of the halophilic Archaeon Natrinema versiforme BOL5-4.</title>
        <authorList>
            <person name="DasSarma P."/>
            <person name="Anton B.P."/>
            <person name="DasSarma S.L."/>
            <person name="Martinez F.L."/>
            <person name="Guzman D."/>
            <person name="Roberts R.J."/>
            <person name="DasSarma S."/>
        </authorList>
    </citation>
    <scope>NUCLEOTIDE SEQUENCE [LARGE SCALE GENOMIC DNA]</scope>
    <source>
        <strain evidence="4">BOL5-4</strain>
        <plasmid evidence="4">pnve500</plasmid>
    </source>
</reference>
<feature type="transmembrane region" description="Helical" evidence="1">
    <location>
        <begin position="117"/>
        <end position="150"/>
    </location>
</feature>
<evidence type="ECO:0000259" key="2">
    <source>
        <dbReference type="Pfam" id="PF07331"/>
    </source>
</evidence>